<organism evidence="1 2">
    <name type="scientific">Companilactobacillus nodensis DSM 19682 = JCM 14932 = NBRC 107160</name>
    <dbReference type="NCBI Taxonomy" id="1423775"/>
    <lineage>
        <taxon>Bacteria</taxon>
        <taxon>Bacillati</taxon>
        <taxon>Bacillota</taxon>
        <taxon>Bacilli</taxon>
        <taxon>Lactobacillales</taxon>
        <taxon>Lactobacillaceae</taxon>
        <taxon>Companilactobacillus</taxon>
    </lineage>
</organism>
<dbReference type="EMBL" id="AZDZ01000014">
    <property type="protein sequence ID" value="KRK79463.1"/>
    <property type="molecule type" value="Genomic_DNA"/>
</dbReference>
<keyword evidence="2" id="KW-1185">Reference proteome</keyword>
<accession>A0A0R1KK55</accession>
<dbReference type="AlphaFoldDB" id="A0A0R1KK55"/>
<sequence>MHMNNIQEKHIKEYLDKNKMSLDEIQQAFLDSFTMNQVSNEEAAALMVSIMRNMMQMSHNADQLNELGIDPHKLSIDDVTQMMSIWCKEYAKSL</sequence>
<reference evidence="1 2" key="1">
    <citation type="journal article" date="2015" name="Genome Announc.">
        <title>Expanding the biotechnology potential of lactobacilli through comparative genomics of 213 strains and associated genera.</title>
        <authorList>
            <person name="Sun Z."/>
            <person name="Harris H.M."/>
            <person name="McCann A."/>
            <person name="Guo C."/>
            <person name="Argimon S."/>
            <person name="Zhang W."/>
            <person name="Yang X."/>
            <person name="Jeffery I.B."/>
            <person name="Cooney J.C."/>
            <person name="Kagawa T.F."/>
            <person name="Liu W."/>
            <person name="Song Y."/>
            <person name="Salvetti E."/>
            <person name="Wrobel A."/>
            <person name="Rasinkangas P."/>
            <person name="Parkhill J."/>
            <person name="Rea M.C."/>
            <person name="O'Sullivan O."/>
            <person name="Ritari J."/>
            <person name="Douillard F.P."/>
            <person name="Paul Ross R."/>
            <person name="Yang R."/>
            <person name="Briner A.E."/>
            <person name="Felis G.E."/>
            <person name="de Vos W.M."/>
            <person name="Barrangou R."/>
            <person name="Klaenhammer T.R."/>
            <person name="Caufield P.W."/>
            <person name="Cui Y."/>
            <person name="Zhang H."/>
            <person name="O'Toole P.W."/>
        </authorList>
    </citation>
    <scope>NUCLEOTIDE SEQUENCE [LARGE SCALE GENOMIC DNA]</scope>
    <source>
        <strain evidence="1 2">DSM 19682</strain>
    </source>
</reference>
<comment type="caution">
    <text evidence="1">The sequence shown here is derived from an EMBL/GenBank/DDBJ whole genome shotgun (WGS) entry which is preliminary data.</text>
</comment>
<protein>
    <submittedName>
        <fullName evidence="1">Uncharacterized protein</fullName>
    </submittedName>
</protein>
<name>A0A0R1KK55_9LACO</name>
<dbReference type="Proteomes" id="UP000051248">
    <property type="component" value="Unassembled WGS sequence"/>
</dbReference>
<evidence type="ECO:0000313" key="1">
    <source>
        <dbReference type="EMBL" id="KRK79463.1"/>
    </source>
</evidence>
<dbReference type="eggNOG" id="ENOG5032FS4">
    <property type="taxonomic scope" value="Bacteria"/>
</dbReference>
<dbReference type="PATRIC" id="fig|1423775.4.peg.605"/>
<gene>
    <name evidence="1" type="ORF">FD03_GL000593</name>
</gene>
<evidence type="ECO:0000313" key="2">
    <source>
        <dbReference type="Proteomes" id="UP000051248"/>
    </source>
</evidence>
<dbReference type="STRING" id="1423775.FD03_GL000593"/>
<proteinExistence type="predicted"/>